<keyword evidence="8" id="KW-0249">Electron transport</keyword>
<feature type="binding site" evidence="12">
    <location>
        <position position="41"/>
    </location>
    <ligand>
        <name>[4Fe-4S] cluster</name>
        <dbReference type="ChEBI" id="CHEBI:49883"/>
        <label>1</label>
    </ligand>
</feature>
<feature type="binding site" evidence="12">
    <location>
        <position position="156"/>
    </location>
    <ligand>
        <name>[4Fe-4S] cluster</name>
        <dbReference type="ChEBI" id="CHEBI:49883"/>
        <label>2</label>
    </ligand>
</feature>
<dbReference type="KEGG" id="lpil:LIP_1811"/>
<feature type="domain" description="4Fe-4S ferredoxin-type" evidence="13">
    <location>
        <begin position="87"/>
        <end position="119"/>
    </location>
</feature>
<dbReference type="NCBIfam" id="TIGR01582">
    <property type="entry name" value="FDH-beta"/>
    <property type="match status" value="1"/>
</dbReference>
<evidence type="ECO:0000313" key="15">
    <source>
        <dbReference type="Proteomes" id="UP000065807"/>
    </source>
</evidence>
<dbReference type="STRING" id="1555112.LIP_1811"/>
<keyword evidence="7" id="KW-0677">Repeat</keyword>
<feature type="binding site" evidence="12">
    <location>
        <position position="99"/>
    </location>
    <ligand>
        <name>[4Fe-4S] cluster</name>
        <dbReference type="ChEBI" id="CHEBI:49883"/>
        <label>3</label>
    </ligand>
</feature>
<feature type="binding site" evidence="12">
    <location>
        <position position="159"/>
    </location>
    <ligand>
        <name>[4Fe-4S] cluster</name>
        <dbReference type="ChEBI" id="CHEBI:49883"/>
        <label>2</label>
    </ligand>
</feature>
<feature type="domain" description="4Fe-4S ferredoxin-type" evidence="13">
    <location>
        <begin position="26"/>
        <end position="56"/>
    </location>
</feature>
<dbReference type="OrthoDB" id="9779457at2"/>
<evidence type="ECO:0000256" key="11">
    <source>
        <dbReference type="ARBA" id="ARBA00023136"/>
    </source>
</evidence>
<reference evidence="15" key="1">
    <citation type="submission" date="2015-07" db="EMBL/GenBank/DDBJ databases">
        <title>Complete genome sequence and phylogenetic analysis of Limnochorda pilosa.</title>
        <authorList>
            <person name="Watanabe M."/>
            <person name="Kojima H."/>
            <person name="Fukui M."/>
        </authorList>
    </citation>
    <scope>NUCLEOTIDE SEQUENCE [LARGE SCALE GENOMIC DNA]</scope>
    <source>
        <strain evidence="15">HC45</strain>
    </source>
</reference>
<keyword evidence="10 12" id="KW-0411">Iron-sulfur</keyword>
<dbReference type="GO" id="GO:0045333">
    <property type="term" value="P:cellular respiration"/>
    <property type="evidence" value="ECO:0007669"/>
    <property type="project" value="InterPro"/>
</dbReference>
<dbReference type="EMBL" id="AP014924">
    <property type="protein sequence ID" value="BAS27655.1"/>
    <property type="molecule type" value="Genomic_DNA"/>
</dbReference>
<evidence type="ECO:0000256" key="6">
    <source>
        <dbReference type="ARBA" id="ARBA00022723"/>
    </source>
</evidence>
<dbReference type="Pfam" id="PF09163">
    <property type="entry name" value="Form-deh_trans"/>
    <property type="match status" value="1"/>
</dbReference>
<dbReference type="PROSITE" id="PS51379">
    <property type="entry name" value="4FE4S_FER_2"/>
    <property type="match status" value="3"/>
</dbReference>
<keyword evidence="9 12" id="KW-0408">Iron</keyword>
<dbReference type="RefSeq" id="WP_068136823.1">
    <property type="nucleotide sequence ID" value="NZ_AP014924.1"/>
</dbReference>
<dbReference type="InterPro" id="IPR014603">
    <property type="entry name" value="Formate_DH_Fe-S_su"/>
</dbReference>
<feature type="binding site" evidence="12">
    <location>
        <position position="96"/>
    </location>
    <ligand>
        <name>[4Fe-4S] cluster</name>
        <dbReference type="ChEBI" id="CHEBI:49883"/>
        <label>3</label>
    </ligand>
</feature>
<sequence>MANTLSVQQISATPTPAPNQRRLDQVAKLVDVSRCIGCKGCEVACKEWNDLPPEETHNFGSYQSHQDLSADTWMLMRFNEVEVDGDLRWLILKDQCMHCQEPGCLMACPAPGAIVQYANGIVDFNQDACIGCGYCITGCPFDIPRLSQRNGRVYKCNLCVDRVSNGLEPACAKTCPTGAIQFGSLDDMVQVGTGQVERLHDRGFRNAALYNPEGVGGTHVLYVLPHGDQVEAYGLPANPTVGGSLQVWKGLLKRIGGLLMGFSVVGTVLHYLAFGPHWAEAEERKEEDGS</sequence>
<evidence type="ECO:0000256" key="1">
    <source>
        <dbReference type="ARBA" id="ARBA00004236"/>
    </source>
</evidence>
<keyword evidence="15" id="KW-1185">Reference proteome</keyword>
<feature type="binding site" evidence="12">
    <location>
        <position position="108"/>
    </location>
    <ligand>
        <name>[4Fe-4S] cluster</name>
        <dbReference type="ChEBI" id="CHEBI:49883"/>
        <label>4</label>
    </ligand>
</feature>
<dbReference type="GO" id="GO:0051539">
    <property type="term" value="F:4 iron, 4 sulfur cluster binding"/>
    <property type="evidence" value="ECO:0007669"/>
    <property type="project" value="UniProtKB-KW"/>
</dbReference>
<evidence type="ECO:0000256" key="8">
    <source>
        <dbReference type="ARBA" id="ARBA00022982"/>
    </source>
</evidence>
<keyword evidence="3" id="KW-1003">Cell membrane</keyword>
<feature type="binding site" evidence="12">
    <location>
        <position position="175"/>
    </location>
    <ligand>
        <name>[4Fe-4S] cluster</name>
        <dbReference type="ChEBI" id="CHEBI:49883"/>
        <label>1</label>
    </ligand>
</feature>
<proteinExistence type="predicted"/>
<dbReference type="Proteomes" id="UP000065807">
    <property type="component" value="Chromosome"/>
</dbReference>
<keyword evidence="2" id="KW-0813">Transport</keyword>
<feature type="binding site" evidence="12">
    <location>
        <position position="45"/>
    </location>
    <ligand>
        <name>[4Fe-4S] cluster</name>
        <dbReference type="ChEBI" id="CHEBI:49883"/>
        <label>2</label>
    </ligand>
</feature>
<evidence type="ECO:0000256" key="12">
    <source>
        <dbReference type="PIRSR" id="PIRSR036298-50"/>
    </source>
</evidence>
<dbReference type="AlphaFoldDB" id="A0A0K2SKP3"/>
<evidence type="ECO:0000256" key="9">
    <source>
        <dbReference type="ARBA" id="ARBA00023004"/>
    </source>
</evidence>
<comment type="cofactor">
    <cofactor evidence="12">
        <name>[4Fe-4S] cluster</name>
        <dbReference type="ChEBI" id="CHEBI:49883"/>
    </cofactor>
    <text evidence="12">Binds 4 [4Fe-4S] clusters per subunit.</text>
</comment>
<dbReference type="CDD" id="cd10558">
    <property type="entry name" value="FDH-N"/>
    <property type="match status" value="1"/>
</dbReference>
<feature type="binding site" evidence="12">
    <location>
        <position position="132"/>
    </location>
    <ligand>
        <name>[4Fe-4S] cluster</name>
        <dbReference type="ChEBI" id="CHEBI:49883"/>
        <label>4</label>
    </ligand>
</feature>
<protein>
    <submittedName>
        <fullName evidence="14">Formate dehydrogenase-N subunit beta</fullName>
    </submittedName>
</protein>
<name>A0A0K2SKP3_LIMPI</name>
<gene>
    <name evidence="14" type="ORF">LIP_1811</name>
</gene>
<keyword evidence="5" id="KW-0812">Transmembrane</keyword>
<feature type="domain" description="4Fe-4S ferredoxin-type" evidence="13">
    <location>
        <begin position="120"/>
        <end position="149"/>
    </location>
</feature>
<evidence type="ECO:0000256" key="5">
    <source>
        <dbReference type="ARBA" id="ARBA00022692"/>
    </source>
</evidence>
<dbReference type="Gene3D" id="3.30.70.20">
    <property type="match status" value="2"/>
</dbReference>
<reference evidence="15" key="2">
    <citation type="journal article" date="2016" name="Int. J. Syst. Evol. Microbiol.">
        <title>Complete genome sequence and cell structure of Limnochorda pilosa, a Gram-negative spore-former within the phylum Firmicutes.</title>
        <authorList>
            <person name="Watanabe M."/>
            <person name="Kojima H."/>
            <person name="Fukui M."/>
        </authorList>
    </citation>
    <scope>NUCLEOTIDE SEQUENCE [LARGE SCALE GENOMIC DNA]</scope>
    <source>
        <strain evidence="15">HC45</strain>
    </source>
</reference>
<keyword evidence="11" id="KW-0472">Membrane</keyword>
<dbReference type="Gene3D" id="1.20.5.480">
    <property type="entry name" value="Single helix bin"/>
    <property type="match status" value="1"/>
</dbReference>
<keyword evidence="4 12" id="KW-0004">4Fe-4S</keyword>
<evidence type="ECO:0000256" key="7">
    <source>
        <dbReference type="ARBA" id="ARBA00022737"/>
    </source>
</evidence>
<accession>A0A0K2SKP3</accession>
<feature type="binding site" evidence="12">
    <location>
        <position position="104"/>
    </location>
    <ligand>
        <name>[4Fe-4S] cluster</name>
        <dbReference type="ChEBI" id="CHEBI:49883"/>
        <label>3</label>
    </ligand>
</feature>
<feature type="binding site" evidence="12">
    <location>
        <position position="38"/>
    </location>
    <ligand>
        <name>[4Fe-4S] cluster</name>
        <dbReference type="ChEBI" id="CHEBI:49883"/>
        <label>1</label>
    </ligand>
</feature>
<feature type="binding site" evidence="12">
    <location>
        <position position="129"/>
    </location>
    <ligand>
        <name>[4Fe-4S] cluster</name>
        <dbReference type="ChEBI" id="CHEBI:49883"/>
        <label>4</label>
    </ligand>
</feature>
<comment type="subcellular location">
    <subcellularLocation>
        <location evidence="1">Cell membrane</location>
    </subcellularLocation>
</comment>
<organism evidence="14 15">
    <name type="scientific">Limnochorda pilosa</name>
    <dbReference type="NCBI Taxonomy" id="1555112"/>
    <lineage>
        <taxon>Bacteria</taxon>
        <taxon>Bacillati</taxon>
        <taxon>Bacillota</taxon>
        <taxon>Limnochordia</taxon>
        <taxon>Limnochordales</taxon>
        <taxon>Limnochordaceae</taxon>
        <taxon>Limnochorda</taxon>
    </lineage>
</organism>
<dbReference type="GO" id="GO:0015944">
    <property type="term" value="P:formate oxidation"/>
    <property type="evidence" value="ECO:0007669"/>
    <property type="project" value="InterPro"/>
</dbReference>
<evidence type="ECO:0000313" key="14">
    <source>
        <dbReference type="EMBL" id="BAS27655.1"/>
    </source>
</evidence>
<evidence type="ECO:0000256" key="10">
    <source>
        <dbReference type="ARBA" id="ARBA00023014"/>
    </source>
</evidence>
<dbReference type="Pfam" id="PF13247">
    <property type="entry name" value="Fer4_11"/>
    <property type="match status" value="1"/>
</dbReference>
<dbReference type="PANTHER" id="PTHR43545:SF6">
    <property type="entry name" value="FORMATE DEHYDROGENASE, NITRATE-INDUCIBLE, IRON-SULFUR SUBUNIT"/>
    <property type="match status" value="1"/>
</dbReference>
<dbReference type="Pfam" id="PF12800">
    <property type="entry name" value="Fer4_4"/>
    <property type="match status" value="1"/>
</dbReference>
<dbReference type="InterPro" id="IPR017896">
    <property type="entry name" value="4Fe4S_Fe-S-bd"/>
</dbReference>
<feature type="binding site" evidence="12">
    <location>
        <position position="139"/>
    </location>
    <ligand>
        <name>[4Fe-4S] cluster</name>
        <dbReference type="ChEBI" id="CHEBI:49883"/>
        <label>3</label>
    </ligand>
</feature>
<evidence type="ECO:0000256" key="4">
    <source>
        <dbReference type="ARBA" id="ARBA00022485"/>
    </source>
</evidence>
<dbReference type="InterPro" id="IPR051555">
    <property type="entry name" value="FDH_Electron_Transfer_Unit"/>
</dbReference>
<dbReference type="PANTHER" id="PTHR43545">
    <property type="entry name" value="FORMATE DEHYDROGENASE, NITRATE-INDUCIBLE, IRON-SULFUR SUBUNIT"/>
    <property type="match status" value="1"/>
</dbReference>
<dbReference type="SUPFAM" id="SSF81597">
    <property type="entry name" value="Iron-sulfur subunit of formate dehydrogenase N, transmembrane anchor"/>
    <property type="match status" value="1"/>
</dbReference>
<dbReference type="GO" id="GO:0005886">
    <property type="term" value="C:plasma membrane"/>
    <property type="evidence" value="ECO:0007669"/>
    <property type="project" value="UniProtKB-SubCell"/>
</dbReference>
<evidence type="ECO:0000256" key="3">
    <source>
        <dbReference type="ARBA" id="ARBA00022475"/>
    </source>
</evidence>
<dbReference type="InterPro" id="IPR017900">
    <property type="entry name" value="4Fe4S_Fe_S_CS"/>
</dbReference>
<dbReference type="InterPro" id="IPR006470">
    <property type="entry name" value="Formate_DH_bsu_Proteobacteria"/>
</dbReference>
<feature type="binding site" evidence="12">
    <location>
        <position position="35"/>
    </location>
    <ligand>
        <name>[4Fe-4S] cluster</name>
        <dbReference type="ChEBI" id="CHEBI:49883"/>
        <label>1</label>
    </ligand>
</feature>
<dbReference type="PATRIC" id="fig|1555112.3.peg.1843"/>
<dbReference type="InterPro" id="IPR038384">
    <property type="entry name" value="Formate_DH_C_sf"/>
</dbReference>
<feature type="binding site" evidence="12">
    <location>
        <position position="135"/>
    </location>
    <ligand>
        <name>[4Fe-4S] cluster</name>
        <dbReference type="ChEBI" id="CHEBI:49883"/>
        <label>4</label>
    </ligand>
</feature>
<dbReference type="PIRSF" id="PIRSF036298">
    <property type="entry name" value="FDH_4Fe4S"/>
    <property type="match status" value="1"/>
</dbReference>
<dbReference type="SUPFAM" id="SSF54862">
    <property type="entry name" value="4Fe-4S ferredoxins"/>
    <property type="match status" value="1"/>
</dbReference>
<dbReference type="InterPro" id="IPR015246">
    <property type="entry name" value="Formate_DH_TM"/>
</dbReference>
<evidence type="ECO:0000259" key="13">
    <source>
        <dbReference type="PROSITE" id="PS51379"/>
    </source>
</evidence>
<dbReference type="GO" id="GO:0046872">
    <property type="term" value="F:metal ion binding"/>
    <property type="evidence" value="ECO:0007669"/>
    <property type="project" value="UniProtKB-KW"/>
</dbReference>
<feature type="binding site" evidence="12">
    <location>
        <position position="171"/>
    </location>
    <ligand>
        <name>[4Fe-4S] cluster</name>
        <dbReference type="ChEBI" id="CHEBI:49883"/>
        <label>2</label>
    </ligand>
</feature>
<evidence type="ECO:0000256" key="2">
    <source>
        <dbReference type="ARBA" id="ARBA00022448"/>
    </source>
</evidence>
<keyword evidence="6 12" id="KW-0479">Metal-binding</keyword>
<dbReference type="PROSITE" id="PS00198">
    <property type="entry name" value="4FE4S_FER_1"/>
    <property type="match status" value="1"/>
</dbReference>